<feature type="transmembrane region" description="Helical" evidence="1">
    <location>
        <begin position="181"/>
        <end position="201"/>
    </location>
</feature>
<gene>
    <name evidence="2" type="ORF">SAMN04489712_13736</name>
</gene>
<keyword evidence="1" id="KW-1133">Transmembrane helix</keyword>
<dbReference type="EMBL" id="FNVO01000037">
    <property type="protein sequence ID" value="SEG93179.1"/>
    <property type="molecule type" value="Genomic_DNA"/>
</dbReference>
<feature type="transmembrane region" description="Helical" evidence="1">
    <location>
        <begin position="26"/>
        <end position="46"/>
    </location>
</feature>
<keyword evidence="1" id="KW-0812">Transmembrane</keyword>
<dbReference type="InterPro" id="IPR009339">
    <property type="entry name" value="DUF998"/>
</dbReference>
<feature type="transmembrane region" description="Helical" evidence="1">
    <location>
        <begin position="101"/>
        <end position="119"/>
    </location>
</feature>
<dbReference type="RefSeq" id="WP_103944590.1">
    <property type="nucleotide sequence ID" value="NZ_FNVO01000037.1"/>
</dbReference>
<evidence type="ECO:0000313" key="3">
    <source>
        <dbReference type="Proteomes" id="UP000236723"/>
    </source>
</evidence>
<name>A0A1H6E7Q8_9ACTN</name>
<dbReference type="AlphaFoldDB" id="A0A1H6E7Q8"/>
<protein>
    <submittedName>
        <fullName evidence="2">Hypothetical membrane protein</fullName>
    </submittedName>
</protein>
<keyword evidence="3" id="KW-1185">Reference proteome</keyword>
<dbReference type="OrthoDB" id="3406108at2"/>
<dbReference type="Pfam" id="PF06197">
    <property type="entry name" value="DUF998"/>
    <property type="match status" value="1"/>
</dbReference>
<sequence>MRARGLREQVKPGRHEAGPGRMPGHAVVLAVIAGLSYSTFVLGHFLNPDLDLINAYVSELSAVNQPFRAVFNTGDLVTGVCSVLVAVTALARLARRSLARAGWTFLLLFGACAIGDAVFPLDCAPSLQTWCALREQAQQVSFSHQFHAVTSSFVIVFGVLALFTLSLAARRYGWWPTLARWGRILAVAEALCGLGTLLLMIRGSWLGLMQQVQIGILCAGLLVIARALHEDRVARPSVLAAGPARRCHEPER</sequence>
<reference evidence="3" key="1">
    <citation type="submission" date="2016-10" db="EMBL/GenBank/DDBJ databases">
        <authorList>
            <person name="Varghese N."/>
            <person name="Submissions S."/>
        </authorList>
    </citation>
    <scope>NUCLEOTIDE SEQUENCE [LARGE SCALE GENOMIC DNA]</scope>
    <source>
        <strain evidence="3">DSM 43163</strain>
    </source>
</reference>
<accession>A0A1H6E7Q8</accession>
<feature type="transmembrane region" description="Helical" evidence="1">
    <location>
        <begin position="207"/>
        <end position="228"/>
    </location>
</feature>
<organism evidence="2 3">
    <name type="scientific">Thermomonospora echinospora</name>
    <dbReference type="NCBI Taxonomy" id="1992"/>
    <lineage>
        <taxon>Bacteria</taxon>
        <taxon>Bacillati</taxon>
        <taxon>Actinomycetota</taxon>
        <taxon>Actinomycetes</taxon>
        <taxon>Streptosporangiales</taxon>
        <taxon>Thermomonosporaceae</taxon>
        <taxon>Thermomonospora</taxon>
    </lineage>
</organism>
<feature type="transmembrane region" description="Helical" evidence="1">
    <location>
        <begin position="76"/>
        <end position="94"/>
    </location>
</feature>
<evidence type="ECO:0000256" key="1">
    <source>
        <dbReference type="SAM" id="Phobius"/>
    </source>
</evidence>
<proteinExistence type="predicted"/>
<keyword evidence="1" id="KW-0472">Membrane</keyword>
<feature type="transmembrane region" description="Helical" evidence="1">
    <location>
        <begin position="148"/>
        <end position="169"/>
    </location>
</feature>
<evidence type="ECO:0000313" key="2">
    <source>
        <dbReference type="EMBL" id="SEG93179.1"/>
    </source>
</evidence>
<dbReference type="Proteomes" id="UP000236723">
    <property type="component" value="Unassembled WGS sequence"/>
</dbReference>